<accession>A0ABQ9JHY3</accession>
<reference evidence="1" key="1">
    <citation type="journal article" date="2023" name="Insect Mol. Biol.">
        <title>Genome sequencing provides insights into the evolution of gene families encoding plant cell wall-degrading enzymes in longhorned beetles.</title>
        <authorList>
            <person name="Shin N.R."/>
            <person name="Okamura Y."/>
            <person name="Kirsch R."/>
            <person name="Pauchet Y."/>
        </authorList>
    </citation>
    <scope>NUCLEOTIDE SEQUENCE</scope>
    <source>
        <strain evidence="1">MMC_N1</strain>
    </source>
</reference>
<dbReference type="Proteomes" id="UP001162164">
    <property type="component" value="Unassembled WGS sequence"/>
</dbReference>
<dbReference type="EMBL" id="JAPWTJ010000520">
    <property type="protein sequence ID" value="KAJ8977670.1"/>
    <property type="molecule type" value="Genomic_DNA"/>
</dbReference>
<organism evidence="1 2">
    <name type="scientific">Molorchus minor</name>
    <dbReference type="NCBI Taxonomy" id="1323400"/>
    <lineage>
        <taxon>Eukaryota</taxon>
        <taxon>Metazoa</taxon>
        <taxon>Ecdysozoa</taxon>
        <taxon>Arthropoda</taxon>
        <taxon>Hexapoda</taxon>
        <taxon>Insecta</taxon>
        <taxon>Pterygota</taxon>
        <taxon>Neoptera</taxon>
        <taxon>Endopterygota</taxon>
        <taxon>Coleoptera</taxon>
        <taxon>Polyphaga</taxon>
        <taxon>Cucujiformia</taxon>
        <taxon>Chrysomeloidea</taxon>
        <taxon>Cerambycidae</taxon>
        <taxon>Lamiinae</taxon>
        <taxon>Monochamini</taxon>
        <taxon>Molorchus</taxon>
    </lineage>
</organism>
<evidence type="ECO:0000313" key="1">
    <source>
        <dbReference type="EMBL" id="KAJ8977670.1"/>
    </source>
</evidence>
<sequence length="73" mass="8620">MSEWSTDSSQLKNKTRCSMTYHNQHVLRFSRDLLVTSKLIKRNFGSVQTSRSKQIVFHFSDVIIYDLEHSRSL</sequence>
<protein>
    <submittedName>
        <fullName evidence="1">Uncharacterized protein</fullName>
    </submittedName>
</protein>
<comment type="caution">
    <text evidence="1">The sequence shown here is derived from an EMBL/GenBank/DDBJ whole genome shotgun (WGS) entry which is preliminary data.</text>
</comment>
<keyword evidence="2" id="KW-1185">Reference proteome</keyword>
<gene>
    <name evidence="1" type="ORF">NQ317_010409</name>
</gene>
<name>A0ABQ9JHY3_9CUCU</name>
<evidence type="ECO:0000313" key="2">
    <source>
        <dbReference type="Proteomes" id="UP001162164"/>
    </source>
</evidence>
<proteinExistence type="predicted"/>